<dbReference type="Proteomes" id="UP000272025">
    <property type="component" value="Unassembled WGS sequence"/>
</dbReference>
<evidence type="ECO:0000313" key="3">
    <source>
        <dbReference type="Proteomes" id="UP000272025"/>
    </source>
</evidence>
<feature type="region of interest" description="Disordered" evidence="1">
    <location>
        <begin position="1"/>
        <end position="60"/>
    </location>
</feature>
<dbReference type="GeneID" id="39582459"/>
<protein>
    <submittedName>
        <fullName evidence="2">Uncharacterized protein</fullName>
    </submittedName>
</protein>
<organism evidence="2 3">
    <name type="scientific">Sodiomyces alkalinus (strain CBS 110278 / VKM F-3762 / F11)</name>
    <name type="common">Alkaliphilic filamentous fungus</name>
    <dbReference type="NCBI Taxonomy" id="1314773"/>
    <lineage>
        <taxon>Eukaryota</taxon>
        <taxon>Fungi</taxon>
        <taxon>Dikarya</taxon>
        <taxon>Ascomycota</taxon>
        <taxon>Pezizomycotina</taxon>
        <taxon>Sordariomycetes</taxon>
        <taxon>Hypocreomycetidae</taxon>
        <taxon>Glomerellales</taxon>
        <taxon>Plectosphaerellaceae</taxon>
        <taxon>Sodiomyces</taxon>
    </lineage>
</organism>
<dbReference type="EMBL" id="ML119052">
    <property type="protein sequence ID" value="ROT41238.1"/>
    <property type="molecule type" value="Genomic_DNA"/>
</dbReference>
<reference evidence="2 3" key="1">
    <citation type="journal article" date="2018" name="Mol. Ecol.">
        <title>The obligate alkalophilic soda-lake fungus Sodiomyces alkalinus has shifted to a protein diet.</title>
        <authorList>
            <person name="Grum-Grzhimaylo A.A."/>
            <person name="Falkoski D.L."/>
            <person name="van den Heuvel J."/>
            <person name="Valero-Jimenez C.A."/>
            <person name="Min B."/>
            <person name="Choi I.G."/>
            <person name="Lipzen A."/>
            <person name="Daum C.G."/>
            <person name="Aanen D.K."/>
            <person name="Tsang A."/>
            <person name="Henrissat B."/>
            <person name="Bilanenko E.N."/>
            <person name="de Vries R.P."/>
            <person name="van Kan J.A.L."/>
            <person name="Grigoriev I.V."/>
            <person name="Debets A.J.M."/>
        </authorList>
    </citation>
    <scope>NUCLEOTIDE SEQUENCE [LARGE SCALE GENOMIC DNA]</scope>
    <source>
        <strain evidence="2 3">F11</strain>
    </source>
</reference>
<proteinExistence type="predicted"/>
<gene>
    <name evidence="2" type="ORF">SODALDRAFT_357268</name>
</gene>
<feature type="compositionally biased region" description="Basic residues" evidence="1">
    <location>
        <begin position="81"/>
        <end position="101"/>
    </location>
</feature>
<sequence length="204" mass="22553">MGHEAPSSDSDMAVNRVCGISEHESGLKNAPLDGGMSRRPPGQQERQPGESALPGQSPRRFRCGMRKTYCRAEAQTEVKAKHLGSRRMHDKAARCRKRPRHIGQQGRRLQLGRRKHKIISWQRHGGESTLPERERAAKLEAAAAQSFELRGAVKADLDKASGNGLRIRIRRNTPQVISISTYVGQVIQARAIDSRDGNGLLLPG</sequence>
<dbReference type="AlphaFoldDB" id="A0A3N2Q3J0"/>
<accession>A0A3N2Q3J0</accession>
<evidence type="ECO:0000313" key="2">
    <source>
        <dbReference type="EMBL" id="ROT41238.1"/>
    </source>
</evidence>
<evidence type="ECO:0000256" key="1">
    <source>
        <dbReference type="SAM" id="MobiDB-lite"/>
    </source>
</evidence>
<keyword evidence="3" id="KW-1185">Reference proteome</keyword>
<name>A0A3N2Q3J0_SODAK</name>
<feature type="region of interest" description="Disordered" evidence="1">
    <location>
        <begin position="80"/>
        <end position="104"/>
    </location>
</feature>
<dbReference type="RefSeq" id="XP_028469044.1">
    <property type="nucleotide sequence ID" value="XM_028613981.1"/>
</dbReference>